<keyword evidence="1" id="KW-0143">Chaperone</keyword>
<reference evidence="3" key="1">
    <citation type="submission" date="2015-07" db="EMBL/GenBank/DDBJ databases">
        <title>Draft Genome Sequence of Roseovarius tolerans EL-164, a producer of N-Acylated Alanine Methyl Esters (NAMEs).</title>
        <authorList>
            <person name="Voget S."/>
            <person name="Bruns H."/>
            <person name="Wagner-Doebler I."/>
            <person name="Schulz S."/>
            <person name="Daniel R."/>
        </authorList>
    </citation>
    <scope>NUCLEOTIDE SEQUENCE [LARGE SCALE GENOMIC DNA]</scope>
    <source>
        <strain evidence="3">EL-164</strain>
    </source>
</reference>
<keyword evidence="3" id="KW-1185">Reference proteome</keyword>
<sequence>MTQQEALMQDQTATPEITEEDALRADLYDFLAALLARPPGQDLLDKTAALSGDQSDMGQAIAALARVARVSKPGAVESEFNALFIGLGRGELLPYASYYLTGFLNEKPLAGLRRDMAARGMTRAENVYEPEDNIASCMEMMAGLIRGRFGKPATLAEQQVFFAKHVGPWAGHFFSDLEAARNSVLYASVGVVGRVFMEIEAQGFRMSAG</sequence>
<dbReference type="Proteomes" id="UP000037046">
    <property type="component" value="Unassembled WGS sequence"/>
</dbReference>
<dbReference type="OrthoDB" id="8526323at2"/>
<dbReference type="Gene3D" id="1.10.3480.10">
    <property type="entry name" value="TorD-like"/>
    <property type="match status" value="1"/>
</dbReference>
<organism evidence="2 3">
    <name type="scientific">Roseovarius tolerans</name>
    <dbReference type="NCBI Taxonomy" id="74031"/>
    <lineage>
        <taxon>Bacteria</taxon>
        <taxon>Pseudomonadati</taxon>
        <taxon>Pseudomonadota</taxon>
        <taxon>Alphaproteobacteria</taxon>
        <taxon>Rhodobacterales</taxon>
        <taxon>Roseobacteraceae</taxon>
        <taxon>Roseovarius</taxon>
    </lineage>
</organism>
<comment type="caution">
    <text evidence="2">The sequence shown here is derived from an EMBL/GenBank/DDBJ whole genome shotgun (WGS) entry which is preliminary data.</text>
</comment>
<dbReference type="Pfam" id="PF02613">
    <property type="entry name" value="Nitrate_red_del"/>
    <property type="match status" value="1"/>
</dbReference>
<dbReference type="EMBL" id="LGVV01000068">
    <property type="protein sequence ID" value="KNX40117.1"/>
    <property type="molecule type" value="Genomic_DNA"/>
</dbReference>
<dbReference type="AlphaFoldDB" id="A0A0L6CQT9"/>
<dbReference type="SUPFAM" id="SSF89155">
    <property type="entry name" value="TorD-like"/>
    <property type="match status" value="1"/>
</dbReference>
<dbReference type="InterPro" id="IPR036411">
    <property type="entry name" value="TorD-like_sf"/>
</dbReference>
<protein>
    <submittedName>
        <fullName evidence="2">Chaperone protein TorD</fullName>
    </submittedName>
</protein>
<name>A0A0L6CQT9_9RHOB</name>
<dbReference type="PANTHER" id="PTHR34227:SF1">
    <property type="entry name" value="DIMETHYL SULFOXIDE REDUCTASE CHAPERONE-RELATED"/>
    <property type="match status" value="1"/>
</dbReference>
<dbReference type="PATRIC" id="fig|74031.6.peg.3414"/>
<dbReference type="InterPro" id="IPR020945">
    <property type="entry name" value="DMSO/NO3_reduct_chaperone"/>
</dbReference>
<accession>A0A0L6CQT9</accession>
<proteinExistence type="predicted"/>
<dbReference type="InterPro" id="IPR050289">
    <property type="entry name" value="TorD/DmsD_chaperones"/>
</dbReference>
<evidence type="ECO:0000256" key="1">
    <source>
        <dbReference type="ARBA" id="ARBA00023186"/>
    </source>
</evidence>
<dbReference type="PANTHER" id="PTHR34227">
    <property type="entry name" value="CHAPERONE PROTEIN YCDY"/>
    <property type="match status" value="1"/>
</dbReference>
<gene>
    <name evidence="2" type="ORF">ROTO_33390</name>
</gene>
<dbReference type="STRING" id="74031.SAMN04488077_105172"/>
<dbReference type="RefSeq" id="WP_050664172.1">
    <property type="nucleotide sequence ID" value="NZ_CP118494.1"/>
</dbReference>
<evidence type="ECO:0000313" key="3">
    <source>
        <dbReference type="Proteomes" id="UP000037046"/>
    </source>
</evidence>
<evidence type="ECO:0000313" key="2">
    <source>
        <dbReference type="EMBL" id="KNX40117.1"/>
    </source>
</evidence>